<accession>A0AAV5SQ24</accession>
<proteinExistence type="predicted"/>
<sequence>LLEGLKQAHSKKDCFNNQIIGNLSDVAGYLELSEAGELVMYYSKVYALRVDTTYNDAISVYTQLQP</sequence>
<dbReference type="EMBL" id="BTSX01000002">
    <property type="protein sequence ID" value="GMS85291.1"/>
    <property type="molecule type" value="Genomic_DNA"/>
</dbReference>
<evidence type="ECO:0000313" key="1">
    <source>
        <dbReference type="EMBL" id="GMS85291.1"/>
    </source>
</evidence>
<reference evidence="1" key="1">
    <citation type="submission" date="2023-10" db="EMBL/GenBank/DDBJ databases">
        <title>Genome assembly of Pristionchus species.</title>
        <authorList>
            <person name="Yoshida K."/>
            <person name="Sommer R.J."/>
        </authorList>
    </citation>
    <scope>NUCLEOTIDE SEQUENCE</scope>
    <source>
        <strain evidence="1">RS0144</strain>
    </source>
</reference>
<protein>
    <submittedName>
        <fullName evidence="1">Uncharacterized protein</fullName>
    </submittedName>
</protein>
<name>A0AAV5SQ24_9BILA</name>
<keyword evidence="2" id="KW-1185">Reference proteome</keyword>
<dbReference type="Proteomes" id="UP001432027">
    <property type="component" value="Unassembled WGS sequence"/>
</dbReference>
<feature type="non-terminal residue" evidence="1">
    <location>
        <position position="1"/>
    </location>
</feature>
<evidence type="ECO:0000313" key="2">
    <source>
        <dbReference type="Proteomes" id="UP001432027"/>
    </source>
</evidence>
<feature type="non-terminal residue" evidence="1">
    <location>
        <position position="66"/>
    </location>
</feature>
<comment type="caution">
    <text evidence="1">The sequence shown here is derived from an EMBL/GenBank/DDBJ whole genome shotgun (WGS) entry which is preliminary data.</text>
</comment>
<gene>
    <name evidence="1" type="ORF">PENTCL1PPCAC_7466</name>
</gene>
<dbReference type="AlphaFoldDB" id="A0AAV5SQ24"/>
<organism evidence="1 2">
    <name type="scientific">Pristionchus entomophagus</name>
    <dbReference type="NCBI Taxonomy" id="358040"/>
    <lineage>
        <taxon>Eukaryota</taxon>
        <taxon>Metazoa</taxon>
        <taxon>Ecdysozoa</taxon>
        <taxon>Nematoda</taxon>
        <taxon>Chromadorea</taxon>
        <taxon>Rhabditida</taxon>
        <taxon>Rhabditina</taxon>
        <taxon>Diplogasteromorpha</taxon>
        <taxon>Diplogasteroidea</taxon>
        <taxon>Neodiplogasteridae</taxon>
        <taxon>Pristionchus</taxon>
    </lineage>
</organism>